<feature type="domain" description="ApeI dehydratase-like" evidence="1">
    <location>
        <begin position="4"/>
        <end position="91"/>
    </location>
</feature>
<evidence type="ECO:0000313" key="2">
    <source>
        <dbReference type="EMBL" id="ADE10607.1"/>
    </source>
</evidence>
<dbReference type="HOGENOM" id="CLU_078912_5_2_4"/>
<dbReference type="InterPro" id="IPR054545">
    <property type="entry name" value="ApeI-like"/>
</dbReference>
<organism evidence="2 3">
    <name type="scientific">Sideroxydans lithotrophicus (strain ES-1)</name>
    <dbReference type="NCBI Taxonomy" id="580332"/>
    <lineage>
        <taxon>Bacteria</taxon>
        <taxon>Pseudomonadati</taxon>
        <taxon>Pseudomonadota</taxon>
        <taxon>Betaproteobacteria</taxon>
        <taxon>Nitrosomonadales</taxon>
        <taxon>Gallionellaceae</taxon>
        <taxon>Sideroxydans</taxon>
    </lineage>
</organism>
<dbReference type="OrthoDB" id="9787658at2"/>
<dbReference type="AlphaFoldDB" id="D5CLL9"/>
<dbReference type="SUPFAM" id="SSF54637">
    <property type="entry name" value="Thioesterase/thiol ester dehydrase-isomerase"/>
    <property type="match status" value="1"/>
</dbReference>
<dbReference type="eggNOG" id="COG0764">
    <property type="taxonomic scope" value="Bacteria"/>
</dbReference>
<dbReference type="InterPro" id="IPR029069">
    <property type="entry name" value="HotDog_dom_sf"/>
</dbReference>
<evidence type="ECO:0000259" key="1">
    <source>
        <dbReference type="Pfam" id="PF22818"/>
    </source>
</evidence>
<proteinExistence type="predicted"/>
<dbReference type="Proteomes" id="UP000001625">
    <property type="component" value="Chromosome"/>
</dbReference>
<dbReference type="STRING" id="580332.Slit_0365"/>
<accession>D5CLL9</accession>
<dbReference type="RefSeq" id="WP_013028506.1">
    <property type="nucleotide sequence ID" value="NC_013959.1"/>
</dbReference>
<gene>
    <name evidence="2" type="ordered locus">Slit_0365</name>
</gene>
<evidence type="ECO:0000313" key="3">
    <source>
        <dbReference type="Proteomes" id="UP000001625"/>
    </source>
</evidence>
<dbReference type="Pfam" id="PF22818">
    <property type="entry name" value="ApeI-like"/>
    <property type="match status" value="1"/>
</dbReference>
<keyword evidence="3" id="KW-1185">Reference proteome</keyword>
<protein>
    <recommendedName>
        <fullName evidence="1">ApeI dehydratase-like domain-containing protein</fullName>
    </recommendedName>
</protein>
<dbReference type="Gene3D" id="3.10.129.10">
    <property type="entry name" value="Hotdog Thioesterase"/>
    <property type="match status" value="1"/>
</dbReference>
<dbReference type="KEGG" id="slt:Slit_0365"/>
<reference evidence="2 3" key="1">
    <citation type="submission" date="2010-03" db="EMBL/GenBank/DDBJ databases">
        <title>Complete sequence of Sideroxydans lithotrophicus ES-1.</title>
        <authorList>
            <consortium name="US DOE Joint Genome Institute"/>
            <person name="Lucas S."/>
            <person name="Copeland A."/>
            <person name="Lapidus A."/>
            <person name="Cheng J.-F."/>
            <person name="Bruce D."/>
            <person name="Goodwin L."/>
            <person name="Pitluck S."/>
            <person name="Munk A.C."/>
            <person name="Detter J.C."/>
            <person name="Han C."/>
            <person name="Tapia R."/>
            <person name="Larimer F."/>
            <person name="Land M."/>
            <person name="Hauser L."/>
            <person name="Kyrpides N."/>
            <person name="Ivanova N."/>
            <person name="Emerson D."/>
            <person name="Woyke T."/>
        </authorList>
    </citation>
    <scope>NUCLEOTIDE SEQUENCE [LARGE SCALE GENOMIC DNA]</scope>
    <source>
        <strain evidence="2 3">ES-1</strain>
    </source>
</reference>
<name>D5CLL9_SIDLE</name>
<dbReference type="EMBL" id="CP001965">
    <property type="protein sequence ID" value="ADE10607.1"/>
    <property type="molecule type" value="Genomic_DNA"/>
</dbReference>
<sequence>MNKLTLQIAANHPTGAGHFPGNPIIPGALLLAEVLRRIEQSEGKSFSACNVKAAKFLHPARPGDTVEIEYERSAQGTIEFQCTVAGTKVLSGGIVASA</sequence>